<dbReference type="PANTHER" id="PTHR35007:SF4">
    <property type="entry name" value="CONSERVED TRANSMEMBRANE PROTEIN-RELATED"/>
    <property type="match status" value="1"/>
</dbReference>
<dbReference type="PANTHER" id="PTHR35007">
    <property type="entry name" value="INTEGRAL MEMBRANE PROTEIN-RELATED"/>
    <property type="match status" value="1"/>
</dbReference>
<keyword evidence="1" id="KW-1133">Transmembrane helix</keyword>
<feature type="transmembrane region" description="Helical" evidence="1">
    <location>
        <begin position="45"/>
        <end position="78"/>
    </location>
</feature>
<keyword evidence="1" id="KW-0472">Membrane</keyword>
<evidence type="ECO:0000256" key="1">
    <source>
        <dbReference type="SAM" id="Phobius"/>
    </source>
</evidence>
<dbReference type="RefSeq" id="WP_344656163.1">
    <property type="nucleotide sequence ID" value="NZ_BAAAQM010000005.1"/>
</dbReference>
<evidence type="ECO:0000313" key="2">
    <source>
        <dbReference type="EMBL" id="GAA1959459.1"/>
    </source>
</evidence>
<feature type="transmembrane region" description="Helical" evidence="1">
    <location>
        <begin position="212"/>
        <end position="234"/>
    </location>
</feature>
<protein>
    <recommendedName>
        <fullName evidence="4">Type II secretion system protein</fullName>
    </recommendedName>
</protein>
<evidence type="ECO:0008006" key="4">
    <source>
        <dbReference type="Google" id="ProtNLM"/>
    </source>
</evidence>
<gene>
    <name evidence="2" type="ORF">GCM10009838_14780</name>
</gene>
<sequence length="270" mass="28315">MNSMLAGILAASAVLVFPGRGARRRLETAVWGRPRGPRWRVRWAGAWPTALSAVALGILSSLLARSVVLAVLVPFGAWRAYRAWTARHERSAVERRRAEIIELCVTLCSELRAGREAREALREAAASACPDLGVYLAGPLSTGGDVVQVLRDAAGTPGREALAAVAACWQVADGGAGMVAAVGELADGLRAERTQRRELEAELAGVRSSARLLALLPSLGLVIGSGMGLAPIPMLLHTGIGQGCLVLGIVFVLGGVMWMDRIAQSAEALS</sequence>
<dbReference type="Proteomes" id="UP001499854">
    <property type="component" value="Unassembled WGS sequence"/>
</dbReference>
<reference evidence="2 3" key="1">
    <citation type="journal article" date="2019" name="Int. J. Syst. Evol. Microbiol.">
        <title>The Global Catalogue of Microorganisms (GCM) 10K type strain sequencing project: providing services to taxonomists for standard genome sequencing and annotation.</title>
        <authorList>
            <consortium name="The Broad Institute Genomics Platform"/>
            <consortium name="The Broad Institute Genome Sequencing Center for Infectious Disease"/>
            <person name="Wu L."/>
            <person name="Ma J."/>
        </authorList>
    </citation>
    <scope>NUCLEOTIDE SEQUENCE [LARGE SCALE GENOMIC DNA]</scope>
    <source>
        <strain evidence="2 3">JCM 16013</strain>
    </source>
</reference>
<keyword evidence="1" id="KW-0812">Transmembrane</keyword>
<accession>A0ABN2QWW5</accession>
<evidence type="ECO:0000313" key="3">
    <source>
        <dbReference type="Proteomes" id="UP001499854"/>
    </source>
</evidence>
<organism evidence="2 3">
    <name type="scientific">Catenulispora subtropica</name>
    <dbReference type="NCBI Taxonomy" id="450798"/>
    <lineage>
        <taxon>Bacteria</taxon>
        <taxon>Bacillati</taxon>
        <taxon>Actinomycetota</taxon>
        <taxon>Actinomycetes</taxon>
        <taxon>Catenulisporales</taxon>
        <taxon>Catenulisporaceae</taxon>
        <taxon>Catenulispora</taxon>
    </lineage>
</organism>
<name>A0ABN2QWW5_9ACTN</name>
<dbReference type="EMBL" id="BAAAQM010000005">
    <property type="protein sequence ID" value="GAA1959459.1"/>
    <property type="molecule type" value="Genomic_DNA"/>
</dbReference>
<feature type="transmembrane region" description="Helical" evidence="1">
    <location>
        <begin position="240"/>
        <end position="259"/>
    </location>
</feature>
<keyword evidence="3" id="KW-1185">Reference proteome</keyword>
<proteinExistence type="predicted"/>
<comment type="caution">
    <text evidence="2">The sequence shown here is derived from an EMBL/GenBank/DDBJ whole genome shotgun (WGS) entry which is preliminary data.</text>
</comment>